<dbReference type="Gene3D" id="1.10.1740.10">
    <property type="match status" value="1"/>
</dbReference>
<dbReference type="Gene3D" id="1.10.10.10">
    <property type="entry name" value="Winged helix-like DNA-binding domain superfamily/Winged helix DNA-binding domain"/>
    <property type="match status" value="1"/>
</dbReference>
<feature type="region of interest" description="Disordered" evidence="6">
    <location>
        <begin position="90"/>
        <end position="111"/>
    </location>
</feature>
<keyword evidence="8" id="KW-1185">Reference proteome</keyword>
<evidence type="ECO:0000256" key="6">
    <source>
        <dbReference type="SAM" id="MobiDB-lite"/>
    </source>
</evidence>
<accession>A0A7W3LMV0</accession>
<dbReference type="PANTHER" id="PTHR43133:SF8">
    <property type="entry name" value="RNA POLYMERASE SIGMA FACTOR HI_1459-RELATED"/>
    <property type="match status" value="1"/>
</dbReference>
<dbReference type="SUPFAM" id="SSF88946">
    <property type="entry name" value="Sigma2 domain of RNA polymerase sigma factors"/>
    <property type="match status" value="1"/>
</dbReference>
<dbReference type="GO" id="GO:0003677">
    <property type="term" value="F:DNA binding"/>
    <property type="evidence" value="ECO:0007669"/>
    <property type="project" value="UniProtKB-KW"/>
</dbReference>
<dbReference type="Proteomes" id="UP000572680">
    <property type="component" value="Unassembled WGS sequence"/>
</dbReference>
<evidence type="ECO:0000313" key="7">
    <source>
        <dbReference type="EMBL" id="MBA8951033.1"/>
    </source>
</evidence>
<protein>
    <submittedName>
        <fullName evidence="7">DNA-directed RNA polymerase specialized sigma24 family protein</fullName>
    </submittedName>
</protein>
<dbReference type="PANTHER" id="PTHR43133">
    <property type="entry name" value="RNA POLYMERASE ECF-TYPE SIGMA FACTO"/>
    <property type="match status" value="1"/>
</dbReference>
<dbReference type="RefSeq" id="WP_182843422.1">
    <property type="nucleotide sequence ID" value="NZ_BAAALP010000016.1"/>
</dbReference>
<evidence type="ECO:0000256" key="2">
    <source>
        <dbReference type="ARBA" id="ARBA00023015"/>
    </source>
</evidence>
<evidence type="ECO:0000256" key="4">
    <source>
        <dbReference type="ARBA" id="ARBA00023125"/>
    </source>
</evidence>
<keyword evidence="7" id="KW-0240">DNA-directed RNA polymerase</keyword>
<feature type="region of interest" description="Disordered" evidence="6">
    <location>
        <begin position="327"/>
        <end position="414"/>
    </location>
</feature>
<evidence type="ECO:0000313" key="8">
    <source>
        <dbReference type="Proteomes" id="UP000572680"/>
    </source>
</evidence>
<feature type="compositionally biased region" description="Low complexity" evidence="6">
    <location>
        <begin position="349"/>
        <end position="392"/>
    </location>
</feature>
<dbReference type="InterPro" id="IPR036388">
    <property type="entry name" value="WH-like_DNA-bd_sf"/>
</dbReference>
<dbReference type="InterPro" id="IPR039425">
    <property type="entry name" value="RNA_pol_sigma-70-like"/>
</dbReference>
<dbReference type="GO" id="GO:0000428">
    <property type="term" value="C:DNA-directed RNA polymerase complex"/>
    <property type="evidence" value="ECO:0007669"/>
    <property type="project" value="UniProtKB-KW"/>
</dbReference>
<keyword evidence="3" id="KW-0731">Sigma factor</keyword>
<feature type="compositionally biased region" description="Pro residues" evidence="6">
    <location>
        <begin position="393"/>
        <end position="412"/>
    </location>
</feature>
<dbReference type="InterPro" id="IPR013324">
    <property type="entry name" value="RNA_pol_sigma_r3/r4-like"/>
</dbReference>
<dbReference type="InterPro" id="IPR013325">
    <property type="entry name" value="RNA_pol_sigma_r2"/>
</dbReference>
<comment type="caution">
    <text evidence="7">The sequence shown here is derived from an EMBL/GenBank/DDBJ whole genome shotgun (WGS) entry which is preliminary data.</text>
</comment>
<evidence type="ECO:0000256" key="1">
    <source>
        <dbReference type="ARBA" id="ARBA00010641"/>
    </source>
</evidence>
<proteinExistence type="inferred from homology"/>
<gene>
    <name evidence="7" type="ORF">HNR61_002664</name>
</gene>
<sequence length="496" mass="51782">MAGGPGPGRFDDPRLAESLRAGDAIALTKVYDTYAPFLFDYCHGLLRDRVEAAGALRACLVAAREHVGGLREPERLRGWLYAVARKECMRRRDNPSGGPGQEAPEVDDGLSEMRRARRAERRMLTHSMLAALTGRQREVVDLAVRHELDAGDLAGIFGLSEPEAERMLAGALRDLDEAARAVAIAHALRDECPSLAPLTASWPLPPGDARSLVRHVASCPTCHGQQVTPPPADRLLAVLPVAAVPPDLRLETLTTATHPDRAETRAAIAAAVEPFDHRGWPLPYEPHPAAAPERRRRGRTLAAVGGGIAAVALLGVTLTAFTGGDQTTNSAARGPLRASVPSATPHPSSPDLSPSQTPTPTPSSSSPTPTKSATPSKSATPTPSASSTSSTPPGAPATRPPTTTSPPAPPTPGRLAVSGCSMGVAESCAVTITAVDGPVSWRVTGTSGRLRAYGSGQLAAGESTRVRVERTNDFCWGRRTGSVSFAPGGSASVSYC</sequence>
<dbReference type="AlphaFoldDB" id="A0A7W3LMV0"/>
<name>A0A7W3LMV0_ACTNM</name>
<dbReference type="PRINTS" id="PR01217">
    <property type="entry name" value="PRICHEXTENSN"/>
</dbReference>
<keyword evidence="5" id="KW-0804">Transcription</keyword>
<dbReference type="GO" id="GO:0016987">
    <property type="term" value="F:sigma factor activity"/>
    <property type="evidence" value="ECO:0007669"/>
    <property type="project" value="UniProtKB-KW"/>
</dbReference>
<comment type="similarity">
    <text evidence="1">Belongs to the sigma-70 factor family. ECF subfamily.</text>
</comment>
<evidence type="ECO:0000256" key="5">
    <source>
        <dbReference type="ARBA" id="ARBA00023163"/>
    </source>
</evidence>
<dbReference type="GO" id="GO:0006352">
    <property type="term" value="P:DNA-templated transcription initiation"/>
    <property type="evidence" value="ECO:0007669"/>
    <property type="project" value="InterPro"/>
</dbReference>
<dbReference type="EMBL" id="JACJIA010000003">
    <property type="protein sequence ID" value="MBA8951033.1"/>
    <property type="molecule type" value="Genomic_DNA"/>
</dbReference>
<keyword evidence="2" id="KW-0805">Transcription regulation</keyword>
<evidence type="ECO:0000256" key="3">
    <source>
        <dbReference type="ARBA" id="ARBA00023082"/>
    </source>
</evidence>
<dbReference type="SUPFAM" id="SSF88659">
    <property type="entry name" value="Sigma3 and sigma4 domains of RNA polymerase sigma factors"/>
    <property type="match status" value="1"/>
</dbReference>
<keyword evidence="4" id="KW-0238">DNA-binding</keyword>
<reference evidence="7 8" key="1">
    <citation type="submission" date="2020-08" db="EMBL/GenBank/DDBJ databases">
        <title>Genomic Encyclopedia of Type Strains, Phase IV (KMG-IV): sequencing the most valuable type-strain genomes for metagenomic binning, comparative biology and taxonomic classification.</title>
        <authorList>
            <person name="Goeker M."/>
        </authorList>
    </citation>
    <scope>NUCLEOTIDE SEQUENCE [LARGE SCALE GENOMIC DNA]</scope>
    <source>
        <strain evidence="7 8">DSM 44197</strain>
    </source>
</reference>
<organism evidence="7 8">
    <name type="scientific">Actinomadura namibiensis</name>
    <dbReference type="NCBI Taxonomy" id="182080"/>
    <lineage>
        <taxon>Bacteria</taxon>
        <taxon>Bacillati</taxon>
        <taxon>Actinomycetota</taxon>
        <taxon>Actinomycetes</taxon>
        <taxon>Streptosporangiales</taxon>
        <taxon>Thermomonosporaceae</taxon>
        <taxon>Actinomadura</taxon>
    </lineage>
</organism>